<accession>A0A0F6YP66</accession>
<dbReference type="EMBL" id="CP011125">
    <property type="protein sequence ID" value="AKF11160.1"/>
    <property type="molecule type" value="Genomic_DNA"/>
</dbReference>
<dbReference type="STRING" id="927083.DB32_008309"/>
<gene>
    <name evidence="4" type="ORF">DB32_008309</name>
</gene>
<dbReference type="InterPro" id="IPR057326">
    <property type="entry name" value="KR_dom"/>
</dbReference>
<dbReference type="PANTHER" id="PTHR42760:SF133">
    <property type="entry name" value="3-OXOACYL-[ACYL-CARRIER-PROTEIN] REDUCTASE"/>
    <property type="match status" value="1"/>
</dbReference>
<dbReference type="SUPFAM" id="SSF51735">
    <property type="entry name" value="NAD(P)-binding Rossmann-fold domains"/>
    <property type="match status" value="1"/>
</dbReference>
<dbReference type="PRINTS" id="PR00081">
    <property type="entry name" value="GDHRDH"/>
</dbReference>
<comment type="similarity">
    <text evidence="1">Belongs to the short-chain dehydrogenases/reductases (SDR) family.</text>
</comment>
<dbReference type="FunFam" id="3.40.50.720:FF:000084">
    <property type="entry name" value="Short-chain dehydrogenase reductase"/>
    <property type="match status" value="1"/>
</dbReference>
<dbReference type="CDD" id="cd05233">
    <property type="entry name" value="SDR_c"/>
    <property type="match status" value="1"/>
</dbReference>
<sequence>MTKLANKVAVITGGTTGIGLATAKLFDAEGASLVLTGRDAAAIESARRELPRADVLAADQSSLADVDRLVEHVRARHGRVDVLFVNAGIAKFRPFEAVDERFFDELVGVNLKGAFFTVQRFAPILRDGASVVLNTSVAGVRGPANATIYALSKAGLRSLARTLSTELAPRGIRVNAISPGPIETPIFGKTGADADVIAVMKQSMSDAVPMKRLGTADEVARATLFLASTDSSFVLGSELAVDGGLTQL</sequence>
<dbReference type="KEGG" id="samy:DB32_008309"/>
<dbReference type="GO" id="GO:0006633">
    <property type="term" value="P:fatty acid biosynthetic process"/>
    <property type="evidence" value="ECO:0007669"/>
    <property type="project" value="TreeGrafter"/>
</dbReference>
<keyword evidence="2" id="KW-0560">Oxidoreductase</keyword>
<dbReference type="Proteomes" id="UP000034883">
    <property type="component" value="Chromosome"/>
</dbReference>
<feature type="domain" description="Ketoreductase" evidence="3">
    <location>
        <begin position="7"/>
        <end position="180"/>
    </location>
</feature>
<name>A0A0F6YP66_9BACT</name>
<evidence type="ECO:0000256" key="1">
    <source>
        <dbReference type="ARBA" id="ARBA00006484"/>
    </source>
</evidence>
<dbReference type="Pfam" id="PF13561">
    <property type="entry name" value="adh_short_C2"/>
    <property type="match status" value="1"/>
</dbReference>
<evidence type="ECO:0000256" key="2">
    <source>
        <dbReference type="ARBA" id="ARBA00023002"/>
    </source>
</evidence>
<dbReference type="RefSeq" id="WP_053238056.1">
    <property type="nucleotide sequence ID" value="NZ_CP011125.1"/>
</dbReference>
<dbReference type="InterPro" id="IPR002347">
    <property type="entry name" value="SDR_fam"/>
</dbReference>
<dbReference type="Gene3D" id="3.40.50.720">
    <property type="entry name" value="NAD(P)-binding Rossmann-like Domain"/>
    <property type="match status" value="1"/>
</dbReference>
<dbReference type="PANTHER" id="PTHR42760">
    <property type="entry name" value="SHORT-CHAIN DEHYDROGENASES/REDUCTASES FAMILY MEMBER"/>
    <property type="match status" value="1"/>
</dbReference>
<dbReference type="InterPro" id="IPR036291">
    <property type="entry name" value="NAD(P)-bd_dom_sf"/>
</dbReference>
<reference evidence="4 5" key="1">
    <citation type="submission" date="2015-03" db="EMBL/GenBank/DDBJ databases">
        <title>Genome assembly of Sandaracinus amylolyticus DSM 53668.</title>
        <authorList>
            <person name="Sharma G."/>
            <person name="Subramanian S."/>
        </authorList>
    </citation>
    <scope>NUCLEOTIDE SEQUENCE [LARGE SCALE GENOMIC DNA]</scope>
    <source>
        <strain evidence="4 5">DSM 53668</strain>
    </source>
</reference>
<dbReference type="GO" id="GO:0016616">
    <property type="term" value="F:oxidoreductase activity, acting on the CH-OH group of donors, NAD or NADP as acceptor"/>
    <property type="evidence" value="ECO:0007669"/>
    <property type="project" value="TreeGrafter"/>
</dbReference>
<organism evidence="4 5">
    <name type="scientific">Sandaracinus amylolyticus</name>
    <dbReference type="NCBI Taxonomy" id="927083"/>
    <lineage>
        <taxon>Bacteria</taxon>
        <taxon>Pseudomonadati</taxon>
        <taxon>Myxococcota</taxon>
        <taxon>Polyangia</taxon>
        <taxon>Polyangiales</taxon>
        <taxon>Sandaracinaceae</taxon>
        <taxon>Sandaracinus</taxon>
    </lineage>
</organism>
<keyword evidence="5" id="KW-1185">Reference proteome</keyword>
<evidence type="ECO:0000313" key="5">
    <source>
        <dbReference type="Proteomes" id="UP000034883"/>
    </source>
</evidence>
<proteinExistence type="inferred from homology"/>
<protein>
    <submittedName>
        <fullName evidence="4">3-oxoacyl-[acyl-carrier protein] reductase</fullName>
    </submittedName>
</protein>
<dbReference type="OrthoDB" id="5363038at2"/>
<evidence type="ECO:0000313" key="4">
    <source>
        <dbReference type="EMBL" id="AKF11160.1"/>
    </source>
</evidence>
<dbReference type="GO" id="GO:0048038">
    <property type="term" value="F:quinone binding"/>
    <property type="evidence" value="ECO:0007669"/>
    <property type="project" value="TreeGrafter"/>
</dbReference>
<dbReference type="AlphaFoldDB" id="A0A0F6YP66"/>
<evidence type="ECO:0000259" key="3">
    <source>
        <dbReference type="SMART" id="SM00822"/>
    </source>
</evidence>
<dbReference type="PRINTS" id="PR00080">
    <property type="entry name" value="SDRFAMILY"/>
</dbReference>
<dbReference type="SMART" id="SM00822">
    <property type="entry name" value="PKS_KR"/>
    <property type="match status" value="1"/>
</dbReference>